<evidence type="ECO:0000313" key="1">
    <source>
        <dbReference type="EMBL" id="MDE5412805.1"/>
    </source>
</evidence>
<dbReference type="InterPro" id="IPR008257">
    <property type="entry name" value="Pept_M19"/>
</dbReference>
<name>A0ABT5VBJ2_9BACI</name>
<dbReference type="PANTHER" id="PTHR10443:SF12">
    <property type="entry name" value="DIPEPTIDASE"/>
    <property type="match status" value="1"/>
</dbReference>
<evidence type="ECO:0000313" key="2">
    <source>
        <dbReference type="Proteomes" id="UP001148125"/>
    </source>
</evidence>
<proteinExistence type="predicted"/>
<dbReference type="EMBL" id="JAOTPO010000003">
    <property type="protein sequence ID" value="MDE5412805.1"/>
    <property type="molecule type" value="Genomic_DNA"/>
</dbReference>
<organism evidence="1 2">
    <name type="scientific">Alkalihalobacterium chitinilyticum</name>
    <dbReference type="NCBI Taxonomy" id="2980103"/>
    <lineage>
        <taxon>Bacteria</taxon>
        <taxon>Bacillati</taxon>
        <taxon>Bacillota</taxon>
        <taxon>Bacilli</taxon>
        <taxon>Bacillales</taxon>
        <taxon>Bacillaceae</taxon>
        <taxon>Alkalihalobacterium</taxon>
    </lineage>
</organism>
<dbReference type="Gene3D" id="3.20.20.140">
    <property type="entry name" value="Metal-dependent hydrolases"/>
    <property type="match status" value="1"/>
</dbReference>
<reference evidence="1" key="1">
    <citation type="submission" date="2024-05" db="EMBL/GenBank/DDBJ databases">
        <title>Alkalihalobacillus sp. strain MEB203 novel alkaliphilic bacterium from Lonar Lake, India.</title>
        <authorList>
            <person name="Joshi A."/>
            <person name="Thite S."/>
            <person name="Mengade P."/>
        </authorList>
    </citation>
    <scope>NUCLEOTIDE SEQUENCE</scope>
    <source>
        <strain evidence="1">MEB 203</strain>
    </source>
</reference>
<protein>
    <submittedName>
        <fullName evidence="1">Dipeptidase</fullName>
    </submittedName>
</protein>
<sequence>MKIFDAHCDALLKLWEKEERNFTNSSEIDANYERLMKGGVKVQCFALFAEPDLTIEEKYQSILKQIELFQTEVINKHDQVKHIKDWKDIAQLNDGEIGAVLTLEGVDCIGDNLTKLNIFYQLGVKSVGLTWNQANLCADGVGEPRGAGLTLLGKELVQLNNEHKVWTDVAHLSEKGFWDVMELADYPVATHCNARALCDHRRNLKDEQILELVKKDGWVGLVWHPIFLTGTDHATMTDCIRHIDHLCSLGVKDHILFGSDFDGISVFVKGLENASKYPDFIEELLKHFSEDDVKRFAYGNFERYINRIT</sequence>
<dbReference type="InterPro" id="IPR032466">
    <property type="entry name" value="Metal_Hydrolase"/>
</dbReference>
<dbReference type="PANTHER" id="PTHR10443">
    <property type="entry name" value="MICROSOMAL DIPEPTIDASE"/>
    <property type="match status" value="1"/>
</dbReference>
<accession>A0ABT5VBJ2</accession>
<dbReference type="Pfam" id="PF01244">
    <property type="entry name" value="Peptidase_M19"/>
    <property type="match status" value="1"/>
</dbReference>
<comment type="caution">
    <text evidence="1">The sequence shown here is derived from an EMBL/GenBank/DDBJ whole genome shotgun (WGS) entry which is preliminary data.</text>
</comment>
<dbReference type="PROSITE" id="PS51365">
    <property type="entry name" value="RENAL_DIPEPTIDASE_2"/>
    <property type="match status" value="1"/>
</dbReference>
<dbReference type="RefSeq" id="WP_275117441.1">
    <property type="nucleotide sequence ID" value="NZ_JAOTPO010000003.1"/>
</dbReference>
<keyword evidence="2" id="KW-1185">Reference proteome</keyword>
<gene>
    <name evidence="1" type="ORF">N7Z68_05365</name>
</gene>
<dbReference type="Proteomes" id="UP001148125">
    <property type="component" value="Unassembled WGS sequence"/>
</dbReference>
<dbReference type="CDD" id="cd01301">
    <property type="entry name" value="rDP_like"/>
    <property type="match status" value="1"/>
</dbReference>
<dbReference type="SUPFAM" id="SSF51556">
    <property type="entry name" value="Metallo-dependent hydrolases"/>
    <property type="match status" value="1"/>
</dbReference>